<accession>A0A428PHZ0</accession>
<protein>
    <recommendedName>
        <fullName evidence="3">Essential protein Yae1 N-terminal domain-containing protein</fullName>
    </recommendedName>
</protein>
<evidence type="ECO:0000313" key="1">
    <source>
        <dbReference type="EMBL" id="RSL52682.1"/>
    </source>
</evidence>
<proteinExistence type="predicted"/>
<keyword evidence="2" id="KW-1185">Reference proteome</keyword>
<organism evidence="1 2">
    <name type="scientific">Fusarium duplospermum</name>
    <dbReference type="NCBI Taxonomy" id="1325734"/>
    <lineage>
        <taxon>Eukaryota</taxon>
        <taxon>Fungi</taxon>
        <taxon>Dikarya</taxon>
        <taxon>Ascomycota</taxon>
        <taxon>Pezizomycotina</taxon>
        <taxon>Sordariomycetes</taxon>
        <taxon>Hypocreomycetidae</taxon>
        <taxon>Hypocreales</taxon>
        <taxon>Nectriaceae</taxon>
        <taxon>Fusarium</taxon>
        <taxon>Fusarium solani species complex</taxon>
    </lineage>
</organism>
<gene>
    <name evidence="1" type="ORF">CEP54_010803</name>
</gene>
<dbReference type="Proteomes" id="UP000288168">
    <property type="component" value="Unassembled WGS sequence"/>
</dbReference>
<evidence type="ECO:0008006" key="3">
    <source>
        <dbReference type="Google" id="ProtNLM"/>
    </source>
</evidence>
<comment type="caution">
    <text evidence="1">The sequence shown here is derived from an EMBL/GenBank/DDBJ whole genome shotgun (WGS) entry which is preliminary data.</text>
</comment>
<dbReference type="AlphaFoldDB" id="A0A428PHZ0"/>
<name>A0A428PHZ0_9HYPO</name>
<dbReference type="EMBL" id="NKCI01000132">
    <property type="protein sequence ID" value="RSL52682.1"/>
    <property type="molecule type" value="Genomic_DNA"/>
</dbReference>
<sequence>MPSTGRPTRRVRRQTAFGNAIVAAIVAAIRQLLPTRPPSLYIYEEGRPAEPPRSNDEELLDEYLRGHERGHRLGLRLGHESGYRQGLADGFARGLALGQERAYQDGFMDGAGYASH</sequence>
<reference evidence="1 2" key="1">
    <citation type="submission" date="2017-06" db="EMBL/GenBank/DDBJ databases">
        <title>Comparative genomic analysis of Ambrosia Fusariam Clade fungi.</title>
        <authorList>
            <person name="Stajich J.E."/>
            <person name="Carrillo J."/>
            <person name="Kijimoto T."/>
            <person name="Eskalen A."/>
            <person name="O'Donnell K."/>
            <person name="Kasson M."/>
        </authorList>
    </citation>
    <scope>NUCLEOTIDE SEQUENCE [LARGE SCALE GENOMIC DNA]</scope>
    <source>
        <strain evidence="1 2">NRRL62584</strain>
    </source>
</reference>
<dbReference type="OrthoDB" id="5106024at2759"/>
<evidence type="ECO:0000313" key="2">
    <source>
        <dbReference type="Proteomes" id="UP000288168"/>
    </source>
</evidence>